<evidence type="ECO:0000313" key="1">
    <source>
        <dbReference type="EMBL" id="EON73039.1"/>
    </source>
</evidence>
<proteinExistence type="predicted"/>
<dbReference type="Proteomes" id="UP000013911">
    <property type="component" value="Unassembled WGS sequence"/>
</dbReference>
<dbReference type="EMBL" id="AQPX01000014">
    <property type="protein sequence ID" value="EON73039.1"/>
    <property type="molecule type" value="Genomic_DNA"/>
</dbReference>
<sequence>MLIFAKYLTTLKEDAIYLNFWHFLKIQYSEGKNCETSCGTMSELDPVQSVVKEKTRRFIGGK</sequence>
<gene>
    <name evidence="1" type="ORF">H131_08398</name>
</gene>
<accession>R7ZG77</accession>
<comment type="caution">
    <text evidence="1">The sequence shown here is derived from an EMBL/GenBank/DDBJ whole genome shotgun (WGS) entry which is preliminary data.</text>
</comment>
<name>R7ZG77_LYSSH</name>
<organism evidence="1 2">
    <name type="scientific">Lysinibacillus sphaericus OT4b.31</name>
    <dbReference type="NCBI Taxonomy" id="1285586"/>
    <lineage>
        <taxon>Bacteria</taxon>
        <taxon>Bacillati</taxon>
        <taxon>Bacillota</taxon>
        <taxon>Bacilli</taxon>
        <taxon>Bacillales</taxon>
        <taxon>Bacillaceae</taxon>
        <taxon>Lysinibacillus</taxon>
    </lineage>
</organism>
<reference evidence="1 2" key="1">
    <citation type="submission" date="2013-04" db="EMBL/GenBank/DDBJ databases">
        <title>Draft genome of the heavy metal tolerant bacterium Lysinibacillus sphaericus strain OT4b.31.</title>
        <authorList>
            <person name="Pena-Montenegro T.D."/>
            <person name="Dussan J."/>
        </authorList>
    </citation>
    <scope>NUCLEOTIDE SEQUENCE [LARGE SCALE GENOMIC DNA]</scope>
    <source>
        <strain evidence="1 2">OT4b.31</strain>
    </source>
</reference>
<dbReference type="AlphaFoldDB" id="R7ZG77"/>
<evidence type="ECO:0000313" key="2">
    <source>
        <dbReference type="Proteomes" id="UP000013911"/>
    </source>
</evidence>
<dbReference type="HOGENOM" id="CLU_2898882_0_0_9"/>
<protein>
    <submittedName>
        <fullName evidence="1">Uncharacterized protein</fullName>
    </submittedName>
</protein>